<dbReference type="InterPro" id="IPR001647">
    <property type="entry name" value="HTH_TetR"/>
</dbReference>
<dbReference type="SUPFAM" id="SSF46689">
    <property type="entry name" value="Homeodomain-like"/>
    <property type="match status" value="1"/>
</dbReference>
<gene>
    <name evidence="6" type="ORF">G3576_25620</name>
</gene>
<dbReference type="PANTHER" id="PTHR47506">
    <property type="entry name" value="TRANSCRIPTIONAL REGULATORY PROTEIN"/>
    <property type="match status" value="1"/>
</dbReference>
<dbReference type="PANTHER" id="PTHR47506:SF1">
    <property type="entry name" value="HTH-TYPE TRANSCRIPTIONAL REGULATOR YJDC"/>
    <property type="match status" value="1"/>
</dbReference>
<keyword evidence="2 4" id="KW-0238">DNA-binding</keyword>
<comment type="caution">
    <text evidence="6">The sequence shown here is derived from an EMBL/GenBank/DDBJ whole genome shotgun (WGS) entry which is preliminary data.</text>
</comment>
<dbReference type="Pfam" id="PF00440">
    <property type="entry name" value="TetR_N"/>
    <property type="match status" value="1"/>
</dbReference>
<dbReference type="GO" id="GO:0003677">
    <property type="term" value="F:DNA binding"/>
    <property type="evidence" value="ECO:0007669"/>
    <property type="project" value="UniProtKB-UniRule"/>
</dbReference>
<protein>
    <submittedName>
        <fullName evidence="6">TetR/AcrR family transcriptional regulator</fullName>
    </submittedName>
</protein>
<dbReference type="AlphaFoldDB" id="A0A6M1LSH5"/>
<accession>A0A6M1LSH5</accession>
<evidence type="ECO:0000313" key="6">
    <source>
        <dbReference type="EMBL" id="NGM23418.1"/>
    </source>
</evidence>
<dbReference type="RefSeq" id="WP_164697341.1">
    <property type="nucleotide sequence ID" value="NZ_JAAIKB010000015.1"/>
</dbReference>
<name>A0A6M1LSH5_9PROT</name>
<evidence type="ECO:0000256" key="2">
    <source>
        <dbReference type="ARBA" id="ARBA00023125"/>
    </source>
</evidence>
<dbReference type="PROSITE" id="PS50977">
    <property type="entry name" value="HTH_TETR_2"/>
    <property type="match status" value="1"/>
</dbReference>
<evidence type="ECO:0000256" key="4">
    <source>
        <dbReference type="PROSITE-ProRule" id="PRU00335"/>
    </source>
</evidence>
<reference evidence="6 7" key="2">
    <citation type="submission" date="2020-03" db="EMBL/GenBank/DDBJ databases">
        <title>Roseomonas stagni sp. nov., isolated from pond water in Japan.</title>
        <authorList>
            <person name="Furuhata K."/>
            <person name="Miyamoto H."/>
            <person name="Goto K."/>
        </authorList>
    </citation>
    <scope>NUCLEOTIDE SEQUENCE [LARGE SCALE GENOMIC DNA]</scope>
    <source>
        <strain evidence="6 7">PeD5</strain>
    </source>
</reference>
<dbReference type="InterPro" id="IPR009057">
    <property type="entry name" value="Homeodomain-like_sf"/>
</dbReference>
<keyword evidence="3" id="KW-0804">Transcription</keyword>
<evidence type="ECO:0000313" key="7">
    <source>
        <dbReference type="Proteomes" id="UP000475385"/>
    </source>
</evidence>
<sequence>MGRRPTIDREKVLDIVEAILLRDGTAGLTIDAVARAADISKGGVQSRFGTKNDLIAALLERGDREYLAQVTAAVGLSPGPVDAVRGNVAASLAMALANGGKARAAAFLAAMIEAREHLASVSTWYRDRFGGLDLESEEGRRARLALFATEGAFILDALGFFRLQEEEWRSLAADLDALIEGKL</sequence>
<dbReference type="Proteomes" id="UP000475385">
    <property type="component" value="Unassembled WGS sequence"/>
</dbReference>
<organism evidence="6 7">
    <name type="scientific">Falsiroseomonas algicola</name>
    <dbReference type="NCBI Taxonomy" id="2716930"/>
    <lineage>
        <taxon>Bacteria</taxon>
        <taxon>Pseudomonadati</taxon>
        <taxon>Pseudomonadota</taxon>
        <taxon>Alphaproteobacteria</taxon>
        <taxon>Acetobacterales</taxon>
        <taxon>Roseomonadaceae</taxon>
        <taxon>Falsiroseomonas</taxon>
    </lineage>
</organism>
<feature type="DNA-binding region" description="H-T-H motif" evidence="4">
    <location>
        <begin position="29"/>
        <end position="48"/>
    </location>
</feature>
<proteinExistence type="predicted"/>
<dbReference type="EMBL" id="JAAIKB010000015">
    <property type="protein sequence ID" value="NGM23418.1"/>
    <property type="molecule type" value="Genomic_DNA"/>
</dbReference>
<dbReference type="InterPro" id="IPR041479">
    <property type="entry name" value="TetR_CgmR_C"/>
</dbReference>
<keyword evidence="7" id="KW-1185">Reference proteome</keyword>
<evidence type="ECO:0000256" key="1">
    <source>
        <dbReference type="ARBA" id="ARBA00023015"/>
    </source>
</evidence>
<evidence type="ECO:0000259" key="5">
    <source>
        <dbReference type="PROSITE" id="PS50977"/>
    </source>
</evidence>
<dbReference type="Pfam" id="PF17937">
    <property type="entry name" value="TetR_C_28"/>
    <property type="match status" value="1"/>
</dbReference>
<feature type="domain" description="HTH tetR-type" evidence="5">
    <location>
        <begin position="6"/>
        <end position="66"/>
    </location>
</feature>
<keyword evidence="1" id="KW-0805">Transcription regulation</keyword>
<dbReference type="Gene3D" id="1.10.357.10">
    <property type="entry name" value="Tetracycline Repressor, domain 2"/>
    <property type="match status" value="1"/>
</dbReference>
<evidence type="ECO:0000256" key="3">
    <source>
        <dbReference type="ARBA" id="ARBA00023163"/>
    </source>
</evidence>
<reference evidence="6 7" key="1">
    <citation type="submission" date="2020-02" db="EMBL/GenBank/DDBJ databases">
        <authorList>
            <person name="Kim H.M."/>
            <person name="Jeon C.O."/>
        </authorList>
    </citation>
    <scope>NUCLEOTIDE SEQUENCE [LARGE SCALE GENOMIC DNA]</scope>
    <source>
        <strain evidence="6 7">PeD5</strain>
    </source>
</reference>